<dbReference type="Pfam" id="PF09822">
    <property type="entry name" value="ABC_transp_aux"/>
    <property type="match status" value="1"/>
</dbReference>
<feature type="coiled-coil region" evidence="1">
    <location>
        <begin position="486"/>
        <end position="538"/>
    </location>
</feature>
<feature type="domain" description="ABC-type uncharacterised transport system" evidence="3">
    <location>
        <begin position="183"/>
        <end position="437"/>
    </location>
</feature>
<keyword evidence="2" id="KW-1133">Transmembrane helix</keyword>
<dbReference type="AlphaFoldDB" id="A0A1H6SWD3"/>
<organism evidence="5 6">
    <name type="scientific">Allopseudospirillum japonicum</name>
    <dbReference type="NCBI Taxonomy" id="64971"/>
    <lineage>
        <taxon>Bacteria</taxon>
        <taxon>Pseudomonadati</taxon>
        <taxon>Pseudomonadota</taxon>
        <taxon>Gammaproteobacteria</taxon>
        <taxon>Oceanospirillales</taxon>
        <taxon>Oceanospirillaceae</taxon>
        <taxon>Allopseudospirillum</taxon>
    </lineage>
</organism>
<dbReference type="InterPro" id="IPR019196">
    <property type="entry name" value="ABC_transp_unknown"/>
</dbReference>
<protein>
    <submittedName>
        <fullName evidence="5">ABC-type uncharacterized transport system involved in gliding motility, auxiliary component</fullName>
    </submittedName>
</protein>
<keyword evidence="6" id="KW-1185">Reference proteome</keyword>
<dbReference type="Pfam" id="PF23357">
    <property type="entry name" value="DUF7088"/>
    <property type="match status" value="1"/>
</dbReference>
<keyword evidence="1" id="KW-0175">Coiled coil</keyword>
<dbReference type="Proteomes" id="UP000242999">
    <property type="component" value="Unassembled WGS sequence"/>
</dbReference>
<keyword evidence="2" id="KW-0812">Transmembrane</keyword>
<dbReference type="EMBL" id="FNYH01000007">
    <property type="protein sequence ID" value="SEI67852.1"/>
    <property type="molecule type" value="Genomic_DNA"/>
</dbReference>
<dbReference type="InterPro" id="IPR055396">
    <property type="entry name" value="DUF7088"/>
</dbReference>
<evidence type="ECO:0000256" key="2">
    <source>
        <dbReference type="SAM" id="Phobius"/>
    </source>
</evidence>
<evidence type="ECO:0000313" key="5">
    <source>
        <dbReference type="EMBL" id="SEI67852.1"/>
    </source>
</evidence>
<evidence type="ECO:0000256" key="1">
    <source>
        <dbReference type="SAM" id="Coils"/>
    </source>
</evidence>
<reference evidence="6" key="1">
    <citation type="submission" date="2016-10" db="EMBL/GenBank/DDBJ databases">
        <authorList>
            <person name="Varghese N."/>
            <person name="Submissions S."/>
        </authorList>
    </citation>
    <scope>NUCLEOTIDE SEQUENCE [LARGE SCALE GENOMIC DNA]</scope>
    <source>
        <strain evidence="6">DSM 7165</strain>
    </source>
</reference>
<keyword evidence="2" id="KW-0472">Membrane</keyword>
<proteinExistence type="predicted"/>
<evidence type="ECO:0000259" key="4">
    <source>
        <dbReference type="Pfam" id="PF23357"/>
    </source>
</evidence>
<accession>A0A1H6SWD3</accession>
<dbReference type="OrthoDB" id="9777219at2"/>
<dbReference type="STRING" id="64971.SAMN05421831_10771"/>
<evidence type="ECO:0000313" key="6">
    <source>
        <dbReference type="Proteomes" id="UP000242999"/>
    </source>
</evidence>
<evidence type="ECO:0000259" key="3">
    <source>
        <dbReference type="Pfam" id="PF09822"/>
    </source>
</evidence>
<feature type="transmembrane region" description="Helical" evidence="2">
    <location>
        <begin position="541"/>
        <end position="564"/>
    </location>
</feature>
<name>A0A1H6SWD3_9GAMM</name>
<gene>
    <name evidence="5" type="ORF">SAMN05421831_10771</name>
</gene>
<sequence>MFKLIIKVIALLVAYISLLSINQKYLAQYTWDFTENKMYTLSHASQNLLDRVTEEIHFDFYYSESLARAHPKFAAYANNVRYFLQHYAAYSEKIHFNLIDVQAFSRQAAQAQALGLSAVPTGALAKDLYLGLVMQSPQKKQQVVPFFYPDQAHLLEYQISQHLEQLIHPQKARLGVLTLLPLQGSFDFEKARTRPAWPLWQALNQQYQVTYLGNSTAWQAQDFDLLLVLAPQHLNAKTLAQIKAAMLAQVPALIFVDPLPESHTYPSISSVTDWLASWGIQWSQETWTADLNLGVQVQNDQGHIETNPSILRLTSDYFAKDHPSSQNLQHLVFASAGALEFSQTHELQVQPLVWTSGQSVQQAKALWSTDAATLFAQTPLGDASFILAADIQSAQGERFALIADTDLWDLRFWGQETQVLAKPYIQAWADNVSWILNLVDVYLGAPELTALRTPLNIERPFTRVQALQRQADIEFRAQETVLAQTLAELEQQLAPLLEANQRLDQDQVAQLEALLLQKQQMQQALVQVRQQLAQQVRALEYLLKGLNIVIFPLGFTLLCAGFAWHIRQRKRTRLLVSLRIASQKQHQANC</sequence>
<feature type="domain" description="DUF7088" evidence="4">
    <location>
        <begin position="35"/>
        <end position="134"/>
    </location>
</feature>
<dbReference type="RefSeq" id="WP_093309762.1">
    <property type="nucleotide sequence ID" value="NZ_FNYH01000007.1"/>
</dbReference>